<dbReference type="Pfam" id="PF04055">
    <property type="entry name" value="Radical_SAM"/>
    <property type="match status" value="1"/>
</dbReference>
<dbReference type="SFLD" id="SFLDS00029">
    <property type="entry name" value="Radical_SAM"/>
    <property type="match status" value="1"/>
</dbReference>
<dbReference type="PROSITE" id="PS51918">
    <property type="entry name" value="RADICAL_SAM"/>
    <property type="match status" value="1"/>
</dbReference>
<evidence type="ECO:0000256" key="6">
    <source>
        <dbReference type="ARBA" id="ARBA00023002"/>
    </source>
</evidence>
<evidence type="ECO:0000256" key="4">
    <source>
        <dbReference type="ARBA" id="ARBA00022691"/>
    </source>
</evidence>
<sequence>MPKAPQAQVASIIPFSWVDGPGNRFVLFLQGCNFNCLVCHNPHTIPLHTPRANEMSVQEVLIEIRSAMPYISGITVSGGEATVQHEFVLELFKEIKKRSEFEHLTTMIDSNGNAPQEVWDLLAPYTDGVMLDLKALDDASHIELTGSSNTVVLESIKYLDSINKLYEVRLLLVPGHNDSDEELITTALWLKKVNPNMKITINAFKTHGVRASAREWPEVSDRDLVRYHSIID</sequence>
<dbReference type="AlphaFoldDB" id="A0A6J6TE68"/>
<evidence type="ECO:0000256" key="3">
    <source>
        <dbReference type="ARBA" id="ARBA00022485"/>
    </source>
</evidence>
<dbReference type="InterPro" id="IPR013785">
    <property type="entry name" value="Aldolase_TIM"/>
</dbReference>
<keyword evidence="5" id="KW-0479">Metal-binding</keyword>
<evidence type="ECO:0000256" key="1">
    <source>
        <dbReference type="ARBA" id="ARBA00001966"/>
    </source>
</evidence>
<reference evidence="10" key="1">
    <citation type="submission" date="2020-05" db="EMBL/GenBank/DDBJ databases">
        <authorList>
            <person name="Chiriac C."/>
            <person name="Salcher M."/>
            <person name="Ghai R."/>
            <person name="Kavagutti S V."/>
        </authorList>
    </citation>
    <scope>NUCLEOTIDE SEQUENCE</scope>
</reference>
<dbReference type="EMBL" id="CAEZZF010000009">
    <property type="protein sequence ID" value="CAB4745017.1"/>
    <property type="molecule type" value="Genomic_DNA"/>
</dbReference>
<dbReference type="PANTHER" id="PTHR30352:SF13">
    <property type="entry name" value="GLYCYL-RADICAL ENZYME ACTIVATING ENZYME YJJW-RELATED"/>
    <property type="match status" value="1"/>
</dbReference>
<dbReference type="InterPro" id="IPR034457">
    <property type="entry name" value="Organic_radical-activating"/>
</dbReference>
<feature type="domain" description="Radical SAM core" evidence="9">
    <location>
        <begin position="18"/>
        <end position="232"/>
    </location>
</feature>
<dbReference type="Gene3D" id="3.20.20.70">
    <property type="entry name" value="Aldolase class I"/>
    <property type="match status" value="1"/>
</dbReference>
<dbReference type="GO" id="GO:0051539">
    <property type="term" value="F:4 iron, 4 sulfur cluster binding"/>
    <property type="evidence" value="ECO:0007669"/>
    <property type="project" value="UniProtKB-KW"/>
</dbReference>
<gene>
    <name evidence="10" type="ORF">UFOPK2837_00250</name>
</gene>
<comment type="cofactor">
    <cofactor evidence="1">
        <name>[4Fe-4S] cluster</name>
        <dbReference type="ChEBI" id="CHEBI:49883"/>
    </cofactor>
</comment>
<name>A0A6J6TE68_9ZZZZ</name>
<dbReference type="GO" id="GO:0046872">
    <property type="term" value="F:metal ion binding"/>
    <property type="evidence" value="ECO:0007669"/>
    <property type="project" value="UniProtKB-KW"/>
</dbReference>
<accession>A0A6J6TE68</accession>
<proteinExistence type="inferred from homology"/>
<keyword evidence="7" id="KW-0408">Iron</keyword>
<comment type="similarity">
    <text evidence="2">Belongs to the organic radical-activating enzymes family.</text>
</comment>
<keyword evidence="3" id="KW-0004">4Fe-4S</keyword>
<dbReference type="InterPro" id="IPR001989">
    <property type="entry name" value="Radical_activat_CS"/>
</dbReference>
<evidence type="ECO:0000256" key="5">
    <source>
        <dbReference type="ARBA" id="ARBA00022723"/>
    </source>
</evidence>
<evidence type="ECO:0000313" key="10">
    <source>
        <dbReference type="EMBL" id="CAB4745017.1"/>
    </source>
</evidence>
<evidence type="ECO:0000256" key="7">
    <source>
        <dbReference type="ARBA" id="ARBA00023004"/>
    </source>
</evidence>
<dbReference type="PROSITE" id="PS01087">
    <property type="entry name" value="RADICAL_ACTIVATING"/>
    <property type="match status" value="1"/>
</dbReference>
<dbReference type="SFLD" id="SFLDG01066">
    <property type="entry name" value="organic_radical-activating_enz"/>
    <property type="match status" value="1"/>
</dbReference>
<evidence type="ECO:0000256" key="2">
    <source>
        <dbReference type="ARBA" id="ARBA00009777"/>
    </source>
</evidence>
<evidence type="ECO:0000256" key="8">
    <source>
        <dbReference type="ARBA" id="ARBA00023014"/>
    </source>
</evidence>
<evidence type="ECO:0000259" key="9">
    <source>
        <dbReference type="PROSITE" id="PS51918"/>
    </source>
</evidence>
<keyword evidence="4" id="KW-0949">S-adenosyl-L-methionine</keyword>
<keyword evidence="8" id="KW-0411">Iron-sulfur</keyword>
<protein>
    <submittedName>
        <fullName evidence="10">Unannotated protein</fullName>
    </submittedName>
</protein>
<organism evidence="10">
    <name type="scientific">freshwater metagenome</name>
    <dbReference type="NCBI Taxonomy" id="449393"/>
    <lineage>
        <taxon>unclassified sequences</taxon>
        <taxon>metagenomes</taxon>
        <taxon>ecological metagenomes</taxon>
    </lineage>
</organism>
<keyword evidence="6" id="KW-0560">Oxidoreductase</keyword>
<dbReference type="InterPro" id="IPR007197">
    <property type="entry name" value="rSAM"/>
</dbReference>
<dbReference type="GO" id="GO:0016491">
    <property type="term" value="F:oxidoreductase activity"/>
    <property type="evidence" value="ECO:0007669"/>
    <property type="project" value="UniProtKB-KW"/>
</dbReference>
<dbReference type="SUPFAM" id="SSF102114">
    <property type="entry name" value="Radical SAM enzymes"/>
    <property type="match status" value="1"/>
</dbReference>
<dbReference type="PANTHER" id="PTHR30352">
    <property type="entry name" value="PYRUVATE FORMATE-LYASE-ACTIVATING ENZYME"/>
    <property type="match status" value="1"/>
</dbReference>
<dbReference type="CDD" id="cd01335">
    <property type="entry name" value="Radical_SAM"/>
    <property type="match status" value="1"/>
</dbReference>
<dbReference type="InterPro" id="IPR058240">
    <property type="entry name" value="rSAM_sf"/>
</dbReference>